<dbReference type="Proteomes" id="UP000233365">
    <property type="component" value="Unassembled WGS sequence"/>
</dbReference>
<organism evidence="1 4">
    <name type="scientific">Thalassospira povalilytica</name>
    <dbReference type="NCBI Taxonomy" id="732237"/>
    <lineage>
        <taxon>Bacteria</taxon>
        <taxon>Pseudomonadati</taxon>
        <taxon>Pseudomonadota</taxon>
        <taxon>Alphaproteobacteria</taxon>
        <taxon>Rhodospirillales</taxon>
        <taxon>Thalassospiraceae</taxon>
        <taxon>Thalassospira</taxon>
    </lineage>
</organism>
<reference evidence="1" key="2">
    <citation type="submission" date="2020-12" db="EMBL/GenBank/DDBJ databases">
        <title>Oil enriched cultivation method for isolating marine PHA-producing bacteria.</title>
        <authorList>
            <person name="Zheng W."/>
            <person name="Yu S."/>
            <person name="Huang Y."/>
        </authorList>
    </citation>
    <scope>NUCLEOTIDE SEQUENCE</scope>
    <source>
        <strain evidence="1">SY-2-3</strain>
    </source>
</reference>
<protein>
    <submittedName>
        <fullName evidence="1">Uncharacterized protein</fullName>
    </submittedName>
</protein>
<proteinExistence type="predicted"/>
<evidence type="ECO:0000313" key="1">
    <source>
        <dbReference type="EMBL" id="MBN8195403.1"/>
    </source>
</evidence>
<name>A0A8I1M522_9PROT</name>
<gene>
    <name evidence="2" type="ORF">CU041_08935</name>
    <name evidence="1" type="ORF">JF547_02635</name>
</gene>
<evidence type="ECO:0000313" key="2">
    <source>
        <dbReference type="EMBL" id="PKR49854.1"/>
    </source>
</evidence>
<dbReference type="EMBL" id="PGTS01000003">
    <property type="protein sequence ID" value="PKR49854.1"/>
    <property type="molecule type" value="Genomic_DNA"/>
</dbReference>
<evidence type="ECO:0000313" key="4">
    <source>
        <dbReference type="Proteomes" id="UP000664405"/>
    </source>
</evidence>
<keyword evidence="3" id="KW-1185">Reference proteome</keyword>
<reference evidence="2 3" key="1">
    <citation type="submission" date="2017-11" db="EMBL/GenBank/DDBJ databases">
        <title>Biodiversity and function of Thalassospira species in the particle-attached aromatic-hydrocarbon-degrading consortia from the surface seawater of the China South Sea.</title>
        <authorList>
            <person name="Dong C."/>
            <person name="Liu R."/>
            <person name="Shao Z."/>
        </authorList>
    </citation>
    <scope>NUCLEOTIDE SEQUENCE [LARGE SCALE GENOMIC DNA]</scope>
    <source>
        <strain evidence="2 3">139Z-12</strain>
    </source>
</reference>
<dbReference type="AlphaFoldDB" id="A0A8I1M522"/>
<dbReference type="RefSeq" id="WP_101246567.1">
    <property type="nucleotide sequence ID" value="NZ_JAEKJW010000001.1"/>
</dbReference>
<dbReference type="EMBL" id="JAEKJW010000001">
    <property type="protein sequence ID" value="MBN8195403.1"/>
    <property type="molecule type" value="Genomic_DNA"/>
</dbReference>
<accession>A0A8I1M522</accession>
<evidence type="ECO:0000313" key="3">
    <source>
        <dbReference type="Proteomes" id="UP000233365"/>
    </source>
</evidence>
<sequence>MTDMTVASQGFSYAAFESAAMTRLIEDTARAWLRSFGIMSDAQANQRLINALRDALAADSVASHDRASMQDILDQAAHDAIAGWLARVTGQQDCYGSASFSMLRCAFLSANRDGIWSSRFLDQDGDHRDLAMALSVQMMLPTPSLKACEMPRQTLEKRALERRAS</sequence>
<dbReference type="Proteomes" id="UP000664405">
    <property type="component" value="Unassembled WGS sequence"/>
</dbReference>
<comment type="caution">
    <text evidence="1">The sequence shown here is derived from an EMBL/GenBank/DDBJ whole genome shotgun (WGS) entry which is preliminary data.</text>
</comment>